<keyword evidence="3 11" id="KW-0732">Signal</keyword>
<keyword evidence="7" id="KW-0325">Glycoprotein</keyword>
<dbReference type="PANTHER" id="PTHR46608:SF3">
    <property type="entry name" value="T-CELL IMMUNOGLOBULIN AND MUCIN DOMAIN-CONTAINING PROTEIN 4"/>
    <property type="match status" value="1"/>
</dbReference>
<dbReference type="CTD" id="84868"/>
<feature type="domain" description="Ig-like" evidence="12">
    <location>
        <begin position="32"/>
        <end position="114"/>
    </location>
</feature>
<keyword evidence="13" id="KW-1185">Reference proteome</keyword>
<keyword evidence="14" id="KW-0675">Receptor</keyword>
<feature type="signal peptide" evidence="11">
    <location>
        <begin position="1"/>
        <end position="23"/>
    </location>
</feature>
<dbReference type="Gene3D" id="2.60.40.10">
    <property type="entry name" value="Immunoglobulins"/>
    <property type="match status" value="1"/>
</dbReference>
<keyword evidence="6" id="KW-1015">Disulfide bond</keyword>
<evidence type="ECO:0000259" key="12">
    <source>
        <dbReference type="PROSITE" id="PS50835"/>
    </source>
</evidence>
<dbReference type="RefSeq" id="XP_026537933.1">
    <property type="nucleotide sequence ID" value="XM_026682148.1"/>
</dbReference>
<dbReference type="Pfam" id="PF07686">
    <property type="entry name" value="V-set"/>
    <property type="match status" value="1"/>
</dbReference>
<protein>
    <submittedName>
        <fullName evidence="14">Hepatitis A virus cellular receptor 2</fullName>
    </submittedName>
</protein>
<dbReference type="PROSITE" id="PS50835">
    <property type="entry name" value="IG_LIKE"/>
    <property type="match status" value="1"/>
</dbReference>
<evidence type="ECO:0000256" key="3">
    <source>
        <dbReference type="ARBA" id="ARBA00022729"/>
    </source>
</evidence>
<dbReference type="Proteomes" id="UP000504612">
    <property type="component" value="Unplaced"/>
</dbReference>
<evidence type="ECO:0000256" key="8">
    <source>
        <dbReference type="ARBA" id="ARBA00023319"/>
    </source>
</evidence>
<comment type="subcellular location">
    <subcellularLocation>
        <location evidence="1">Membrane</location>
        <topology evidence="1">Single-pass type I membrane protein</topology>
    </subcellularLocation>
</comment>
<dbReference type="KEGG" id="nss:113421650"/>
<evidence type="ECO:0000256" key="7">
    <source>
        <dbReference type="ARBA" id="ARBA00023180"/>
    </source>
</evidence>
<keyword evidence="8" id="KW-0393">Immunoglobulin domain</keyword>
<dbReference type="GeneID" id="113421650"/>
<comment type="similarity">
    <text evidence="9">Belongs to the immunoglobulin superfamily. TIM family.</text>
</comment>
<dbReference type="InterPro" id="IPR003599">
    <property type="entry name" value="Ig_sub"/>
</dbReference>
<dbReference type="AlphaFoldDB" id="A0A6J1VB46"/>
<evidence type="ECO:0000256" key="10">
    <source>
        <dbReference type="SAM" id="Phobius"/>
    </source>
</evidence>
<accession>A0A6J1VB46</accession>
<organism evidence="13 14">
    <name type="scientific">Notechis scutatus</name>
    <name type="common">mainland tiger snake</name>
    <dbReference type="NCBI Taxonomy" id="8663"/>
    <lineage>
        <taxon>Eukaryota</taxon>
        <taxon>Metazoa</taxon>
        <taxon>Chordata</taxon>
        <taxon>Craniata</taxon>
        <taxon>Vertebrata</taxon>
        <taxon>Euteleostomi</taxon>
        <taxon>Lepidosauria</taxon>
        <taxon>Squamata</taxon>
        <taxon>Bifurcata</taxon>
        <taxon>Unidentata</taxon>
        <taxon>Episquamata</taxon>
        <taxon>Toxicofera</taxon>
        <taxon>Serpentes</taxon>
        <taxon>Colubroidea</taxon>
        <taxon>Elapidae</taxon>
        <taxon>Hydrophiinae</taxon>
        <taxon>Notechis</taxon>
    </lineage>
</organism>
<evidence type="ECO:0000313" key="14">
    <source>
        <dbReference type="RefSeq" id="XP_026537933.1"/>
    </source>
</evidence>
<dbReference type="InterPro" id="IPR013783">
    <property type="entry name" value="Ig-like_fold"/>
</dbReference>
<dbReference type="GO" id="GO:0016020">
    <property type="term" value="C:membrane"/>
    <property type="evidence" value="ECO:0007669"/>
    <property type="project" value="UniProtKB-SubCell"/>
</dbReference>
<sequence>MCSCLLLKQILLMILTGCFTSYAETVIQGKVGENVTLPCHYSVKNNEFTDTCWGRSCPILGSCPDKIISINKNLKIDGQLQRYHLMGNVSQGDVSLTIVNITEDDVGTYCCRLEYQGWFNDGKMLFKLLIKEASLHTTPIYFSTSNFVSEPKSVFITESPPNNISYMSIMVKKQVKNSSYRIGLYFGIGTCVILFVIIILLIIKWYLQKKQKTNNSTSQVAFTNSAARGIQHVVSADVHAPENIYQCS</sequence>
<evidence type="ECO:0000256" key="2">
    <source>
        <dbReference type="ARBA" id="ARBA00022692"/>
    </source>
</evidence>
<reference evidence="14" key="1">
    <citation type="submission" date="2025-08" db="UniProtKB">
        <authorList>
            <consortium name="RefSeq"/>
        </authorList>
    </citation>
    <scope>IDENTIFICATION</scope>
</reference>
<dbReference type="GO" id="GO:0001786">
    <property type="term" value="F:phosphatidylserine binding"/>
    <property type="evidence" value="ECO:0007669"/>
    <property type="project" value="TreeGrafter"/>
</dbReference>
<evidence type="ECO:0000256" key="9">
    <source>
        <dbReference type="ARBA" id="ARBA00038203"/>
    </source>
</evidence>
<evidence type="ECO:0000256" key="5">
    <source>
        <dbReference type="ARBA" id="ARBA00023136"/>
    </source>
</evidence>
<dbReference type="InterPro" id="IPR036179">
    <property type="entry name" value="Ig-like_dom_sf"/>
</dbReference>
<keyword evidence="5 10" id="KW-0472">Membrane</keyword>
<evidence type="ECO:0000256" key="11">
    <source>
        <dbReference type="SAM" id="SignalP"/>
    </source>
</evidence>
<feature type="transmembrane region" description="Helical" evidence="10">
    <location>
        <begin position="182"/>
        <end position="203"/>
    </location>
</feature>
<evidence type="ECO:0000313" key="13">
    <source>
        <dbReference type="Proteomes" id="UP000504612"/>
    </source>
</evidence>
<evidence type="ECO:0000256" key="6">
    <source>
        <dbReference type="ARBA" id="ARBA00023157"/>
    </source>
</evidence>
<name>A0A6J1VB46_9SAUR</name>
<keyword evidence="4 10" id="KW-1133">Transmembrane helix</keyword>
<dbReference type="InterPro" id="IPR007110">
    <property type="entry name" value="Ig-like_dom"/>
</dbReference>
<dbReference type="GO" id="GO:0060097">
    <property type="term" value="P:cytoskeletal rearrangement involved in phagocytosis, engulfment"/>
    <property type="evidence" value="ECO:0007669"/>
    <property type="project" value="TreeGrafter"/>
</dbReference>
<dbReference type="PANTHER" id="PTHR46608">
    <property type="entry name" value="T-CELL IMMUNOGLOBULIN AND MUCIN DOMAIN-CONTAINING PROTEIN 4"/>
    <property type="match status" value="1"/>
</dbReference>
<keyword evidence="2 10" id="KW-0812">Transmembrane</keyword>
<dbReference type="FunFam" id="2.60.40.10:FF:000774">
    <property type="entry name" value="Hepatitis A virus cellular receptor 1"/>
    <property type="match status" value="1"/>
</dbReference>
<dbReference type="SUPFAM" id="SSF48726">
    <property type="entry name" value="Immunoglobulin"/>
    <property type="match status" value="1"/>
</dbReference>
<proteinExistence type="inferred from homology"/>
<dbReference type="InterPro" id="IPR013106">
    <property type="entry name" value="Ig_V-set"/>
</dbReference>
<feature type="chain" id="PRO_5026772162" evidence="11">
    <location>
        <begin position="24"/>
        <end position="248"/>
    </location>
</feature>
<evidence type="ECO:0000256" key="4">
    <source>
        <dbReference type="ARBA" id="ARBA00022989"/>
    </source>
</evidence>
<evidence type="ECO:0000256" key="1">
    <source>
        <dbReference type="ARBA" id="ARBA00004479"/>
    </source>
</evidence>
<gene>
    <name evidence="14" type="primary">HAVCR2</name>
</gene>
<dbReference type="GO" id="GO:0043277">
    <property type="term" value="P:apoptotic cell clearance"/>
    <property type="evidence" value="ECO:0007669"/>
    <property type="project" value="TreeGrafter"/>
</dbReference>
<dbReference type="SMART" id="SM00409">
    <property type="entry name" value="IG"/>
    <property type="match status" value="1"/>
</dbReference>